<comment type="caution">
    <text evidence="2">The sequence shown here is derived from an EMBL/GenBank/DDBJ whole genome shotgun (WGS) entry which is preliminary data.</text>
</comment>
<dbReference type="InterPro" id="IPR053115">
    <property type="entry name" value="CDK_inhibitor"/>
</dbReference>
<reference evidence="2" key="2">
    <citation type="submission" date="2023-06" db="EMBL/GenBank/DDBJ databases">
        <authorList>
            <person name="Ma L."/>
            <person name="Liu K.-W."/>
            <person name="Li Z."/>
            <person name="Hsiao Y.-Y."/>
            <person name="Qi Y."/>
            <person name="Fu T."/>
            <person name="Tang G."/>
            <person name="Zhang D."/>
            <person name="Sun W.-H."/>
            <person name="Liu D.-K."/>
            <person name="Li Y."/>
            <person name="Chen G.-Z."/>
            <person name="Liu X.-D."/>
            <person name="Liao X.-Y."/>
            <person name="Jiang Y.-T."/>
            <person name="Yu X."/>
            <person name="Hao Y."/>
            <person name="Huang J."/>
            <person name="Zhao X.-W."/>
            <person name="Ke S."/>
            <person name="Chen Y.-Y."/>
            <person name="Wu W.-L."/>
            <person name="Hsu J.-L."/>
            <person name="Lin Y.-F."/>
            <person name="Huang M.-D."/>
            <person name="Li C.-Y."/>
            <person name="Huang L."/>
            <person name="Wang Z.-W."/>
            <person name="Zhao X."/>
            <person name="Zhong W.-Y."/>
            <person name="Peng D.-H."/>
            <person name="Ahmad S."/>
            <person name="Lan S."/>
            <person name="Zhang J.-S."/>
            <person name="Tsai W.-C."/>
            <person name="Van De Peer Y."/>
            <person name="Liu Z.-J."/>
        </authorList>
    </citation>
    <scope>NUCLEOTIDE SEQUENCE</scope>
    <source>
        <strain evidence="2">CP</strain>
        <tissue evidence="2">Leaves</tissue>
    </source>
</reference>
<reference evidence="2" key="1">
    <citation type="journal article" date="2023" name="Nat. Commun.">
        <title>Diploid and tetraploid genomes of Acorus and the evolution of monocots.</title>
        <authorList>
            <person name="Ma L."/>
            <person name="Liu K.W."/>
            <person name="Li Z."/>
            <person name="Hsiao Y.Y."/>
            <person name="Qi Y."/>
            <person name="Fu T."/>
            <person name="Tang G.D."/>
            <person name="Zhang D."/>
            <person name="Sun W.H."/>
            <person name="Liu D.K."/>
            <person name="Li Y."/>
            <person name="Chen G.Z."/>
            <person name="Liu X.D."/>
            <person name="Liao X.Y."/>
            <person name="Jiang Y.T."/>
            <person name="Yu X."/>
            <person name="Hao Y."/>
            <person name="Huang J."/>
            <person name="Zhao X.W."/>
            <person name="Ke S."/>
            <person name="Chen Y.Y."/>
            <person name="Wu W.L."/>
            <person name="Hsu J.L."/>
            <person name="Lin Y.F."/>
            <person name="Huang M.D."/>
            <person name="Li C.Y."/>
            <person name="Huang L."/>
            <person name="Wang Z.W."/>
            <person name="Zhao X."/>
            <person name="Zhong W.Y."/>
            <person name="Peng D.H."/>
            <person name="Ahmad S."/>
            <person name="Lan S."/>
            <person name="Zhang J.S."/>
            <person name="Tsai W.C."/>
            <person name="Van de Peer Y."/>
            <person name="Liu Z.J."/>
        </authorList>
    </citation>
    <scope>NUCLEOTIDE SEQUENCE</scope>
    <source>
        <strain evidence="2">CP</strain>
    </source>
</reference>
<dbReference type="AlphaFoldDB" id="A0AAV9EW13"/>
<keyword evidence="3" id="KW-1185">Reference proteome</keyword>
<name>A0AAV9EW13_ACOCL</name>
<accession>A0AAV9EW13</accession>
<organism evidence="2 3">
    <name type="scientific">Acorus calamus</name>
    <name type="common">Sweet flag</name>
    <dbReference type="NCBI Taxonomy" id="4465"/>
    <lineage>
        <taxon>Eukaryota</taxon>
        <taxon>Viridiplantae</taxon>
        <taxon>Streptophyta</taxon>
        <taxon>Embryophyta</taxon>
        <taxon>Tracheophyta</taxon>
        <taxon>Spermatophyta</taxon>
        <taxon>Magnoliopsida</taxon>
        <taxon>Liliopsida</taxon>
        <taxon>Acoraceae</taxon>
        <taxon>Acorus</taxon>
    </lineage>
</organism>
<feature type="region of interest" description="Disordered" evidence="1">
    <location>
        <begin position="28"/>
        <end position="56"/>
    </location>
</feature>
<evidence type="ECO:0000256" key="1">
    <source>
        <dbReference type="SAM" id="MobiDB-lite"/>
    </source>
</evidence>
<sequence>MGLELVVQLPPVKTSVVAVVDDNEECQTPTSEDHVLRPATVCPPAPRKRRRRAAAKRNSEIPLRDYYFAVPPDLTSVFVALPNPSKKIKVG</sequence>
<dbReference type="PANTHER" id="PTHR35162">
    <property type="entry name" value="OS08G0516600 PROTEIN"/>
    <property type="match status" value="1"/>
</dbReference>
<feature type="compositionally biased region" description="Basic residues" evidence="1">
    <location>
        <begin position="46"/>
        <end position="55"/>
    </location>
</feature>
<dbReference type="Proteomes" id="UP001180020">
    <property type="component" value="Unassembled WGS sequence"/>
</dbReference>
<evidence type="ECO:0000313" key="3">
    <source>
        <dbReference type="Proteomes" id="UP001180020"/>
    </source>
</evidence>
<gene>
    <name evidence="2" type="ORF">QJS10_CPA05g02390</name>
</gene>
<proteinExistence type="predicted"/>
<dbReference type="EMBL" id="JAUJYO010000005">
    <property type="protein sequence ID" value="KAK1316342.1"/>
    <property type="molecule type" value="Genomic_DNA"/>
</dbReference>
<evidence type="ECO:0000313" key="2">
    <source>
        <dbReference type="EMBL" id="KAK1316342.1"/>
    </source>
</evidence>
<dbReference type="PANTHER" id="PTHR35162:SF2">
    <property type="entry name" value="OS08G0516600 PROTEIN"/>
    <property type="match status" value="1"/>
</dbReference>
<protein>
    <submittedName>
        <fullName evidence="2">Uncharacterized protein</fullName>
    </submittedName>
</protein>